<dbReference type="EMBL" id="JBHSOG010000024">
    <property type="protein sequence ID" value="MFC5769116.1"/>
    <property type="molecule type" value="Genomic_DNA"/>
</dbReference>
<sequence>MVRPSPRPALDRLLIVRASAIGDVVFASPFAAAVKRTYPQAHVAWLVEPGIHELLAADPCIDELILWPKAEWRGLWREKRYLEFFRRIRAFRALLRAKRFDTAIDMQSLLKSGLLAWLSGAPRRIGLGSREGSRWLMTEVVPKGGIERRISSEYLYLAERLGLDTGEFLPRLCVSGETEAKVGALLAAHGLEPGRYAVFAPFTTRPQKHWFEDAWQALAPRVRDELGLTPVILGGPADRDAAQRIAAAAPGVLSLAGATRLPEAAGLIRHAGLLVGVDTGLTHMGTAFATPTVALFGSTRPYLDTGRPNGKVIWLGLPCSPCRRRPTCNGAFTCLRDITAGRVMQEARAVLAAERAA</sequence>
<protein>
    <submittedName>
        <fullName evidence="3">Glycosyltransferase family 9 protein</fullName>
    </submittedName>
</protein>
<comment type="caution">
    <text evidence="3">The sequence shown here is derived from an EMBL/GenBank/DDBJ whole genome shotgun (WGS) entry which is preliminary data.</text>
</comment>
<evidence type="ECO:0000313" key="3">
    <source>
        <dbReference type="EMBL" id="MFC5769116.1"/>
    </source>
</evidence>
<name>A0ABW1APM2_9RHOO</name>
<dbReference type="CDD" id="cd03789">
    <property type="entry name" value="GT9_LPS_heptosyltransferase"/>
    <property type="match status" value="1"/>
</dbReference>
<dbReference type="PANTHER" id="PTHR30160">
    <property type="entry name" value="TETRAACYLDISACCHARIDE 4'-KINASE-RELATED"/>
    <property type="match status" value="1"/>
</dbReference>
<evidence type="ECO:0000313" key="4">
    <source>
        <dbReference type="Proteomes" id="UP001595974"/>
    </source>
</evidence>
<dbReference type="RefSeq" id="WP_096451822.1">
    <property type="nucleotide sequence ID" value="NZ_JBHSOG010000024.1"/>
</dbReference>
<organism evidence="3 4">
    <name type="scientific">Thauera sinica</name>
    <dbReference type="NCBI Taxonomy" id="2665146"/>
    <lineage>
        <taxon>Bacteria</taxon>
        <taxon>Pseudomonadati</taxon>
        <taxon>Pseudomonadota</taxon>
        <taxon>Betaproteobacteria</taxon>
        <taxon>Rhodocyclales</taxon>
        <taxon>Zoogloeaceae</taxon>
        <taxon>Thauera</taxon>
    </lineage>
</organism>
<dbReference type="InterPro" id="IPR002201">
    <property type="entry name" value="Glyco_trans_9"/>
</dbReference>
<keyword evidence="2" id="KW-0808">Transferase</keyword>
<reference evidence="4" key="1">
    <citation type="journal article" date="2019" name="Int. J. Syst. Evol. Microbiol.">
        <title>The Global Catalogue of Microorganisms (GCM) 10K type strain sequencing project: providing services to taxonomists for standard genome sequencing and annotation.</title>
        <authorList>
            <consortium name="The Broad Institute Genomics Platform"/>
            <consortium name="The Broad Institute Genome Sequencing Center for Infectious Disease"/>
            <person name="Wu L."/>
            <person name="Ma J."/>
        </authorList>
    </citation>
    <scope>NUCLEOTIDE SEQUENCE [LARGE SCALE GENOMIC DNA]</scope>
    <source>
        <strain evidence="4">SHR3</strain>
    </source>
</reference>
<dbReference type="InterPro" id="IPR051199">
    <property type="entry name" value="LPS_LOS_Heptosyltrfase"/>
</dbReference>
<proteinExistence type="predicted"/>
<keyword evidence="4" id="KW-1185">Reference proteome</keyword>
<dbReference type="Pfam" id="PF01075">
    <property type="entry name" value="Glyco_transf_9"/>
    <property type="match status" value="1"/>
</dbReference>
<accession>A0ABW1APM2</accession>
<evidence type="ECO:0000256" key="2">
    <source>
        <dbReference type="ARBA" id="ARBA00022679"/>
    </source>
</evidence>
<gene>
    <name evidence="3" type="ORF">ACFPTN_06990</name>
</gene>
<evidence type="ECO:0000256" key="1">
    <source>
        <dbReference type="ARBA" id="ARBA00022676"/>
    </source>
</evidence>
<dbReference type="SUPFAM" id="SSF53756">
    <property type="entry name" value="UDP-Glycosyltransferase/glycogen phosphorylase"/>
    <property type="match status" value="1"/>
</dbReference>
<dbReference type="Proteomes" id="UP001595974">
    <property type="component" value="Unassembled WGS sequence"/>
</dbReference>
<dbReference type="PANTHER" id="PTHR30160:SF1">
    <property type="entry name" value="LIPOPOLYSACCHARIDE 1,2-N-ACETYLGLUCOSAMINETRANSFERASE-RELATED"/>
    <property type="match status" value="1"/>
</dbReference>
<keyword evidence="1" id="KW-0328">Glycosyltransferase</keyword>
<dbReference type="Gene3D" id="3.40.50.2000">
    <property type="entry name" value="Glycogen Phosphorylase B"/>
    <property type="match status" value="2"/>
</dbReference>